<keyword evidence="5" id="KW-0067">ATP-binding</keyword>
<dbReference type="GO" id="GO:0006012">
    <property type="term" value="P:galactose metabolic process"/>
    <property type="evidence" value="ECO:0007669"/>
    <property type="project" value="UniProtKB-KW"/>
</dbReference>
<evidence type="ECO:0000256" key="3">
    <source>
        <dbReference type="ARBA" id="ARBA00022741"/>
    </source>
</evidence>
<dbReference type="GO" id="GO:0046872">
    <property type="term" value="F:metal ion binding"/>
    <property type="evidence" value="ECO:0007669"/>
    <property type="project" value="UniProtKB-KW"/>
</dbReference>
<sequence>MISENDRTLAAADALAAGDMKLMGKLMAESHVSMRDDFEITVPPIDRLVEIVKSVIGDRGGVRMTGGGFGGCIVALMPLALVEPVRAAVAREYPLQTNGLKETFYVCKASEGAGTC</sequence>
<dbReference type="GO" id="GO:0005829">
    <property type="term" value="C:cytosol"/>
    <property type="evidence" value="ECO:0007669"/>
    <property type="project" value="TreeGrafter"/>
</dbReference>
<dbReference type="EMBL" id="UGYN01000002">
    <property type="protein sequence ID" value="SUI48598.1"/>
    <property type="molecule type" value="Genomic_DNA"/>
</dbReference>
<dbReference type="PANTHER" id="PTHR10457:SF7">
    <property type="entry name" value="GALACTOKINASE-RELATED"/>
    <property type="match status" value="1"/>
</dbReference>
<evidence type="ECO:0000256" key="5">
    <source>
        <dbReference type="ARBA" id="ARBA00022840"/>
    </source>
</evidence>
<keyword evidence="4 10" id="KW-0418">Kinase</keyword>
<reference evidence="10 11" key="1">
    <citation type="submission" date="2018-06" db="EMBL/GenBank/DDBJ databases">
        <authorList>
            <consortium name="Pathogen Informatics"/>
            <person name="Doyle S."/>
        </authorList>
    </citation>
    <scope>NUCLEOTIDE SEQUENCE [LARGE SCALE GENOMIC DNA]</scope>
    <source>
        <strain evidence="10 11">NCTC11544</strain>
    </source>
</reference>
<keyword evidence="3" id="KW-0547">Nucleotide-binding</keyword>
<gene>
    <name evidence="10" type="primary">galK_2</name>
    <name evidence="10" type="ORF">NCTC11544_00938</name>
</gene>
<keyword evidence="6" id="KW-0460">Magnesium</keyword>
<name>A0A379YQ78_9GAMM</name>
<organism evidence="10 11">
    <name type="scientific">Serratia quinivorans</name>
    <dbReference type="NCBI Taxonomy" id="137545"/>
    <lineage>
        <taxon>Bacteria</taxon>
        <taxon>Pseudomonadati</taxon>
        <taxon>Pseudomonadota</taxon>
        <taxon>Gammaproteobacteria</taxon>
        <taxon>Enterobacterales</taxon>
        <taxon>Yersiniaceae</taxon>
        <taxon>Serratia</taxon>
    </lineage>
</organism>
<dbReference type="SUPFAM" id="SSF55060">
    <property type="entry name" value="GHMP Kinase, C-terminal domain"/>
    <property type="match status" value="1"/>
</dbReference>
<keyword evidence="8" id="KW-0119">Carbohydrate metabolism</keyword>
<dbReference type="FunFam" id="3.30.70.890:FF:000001">
    <property type="entry name" value="Galactokinase"/>
    <property type="match status" value="1"/>
</dbReference>
<dbReference type="Pfam" id="PF08544">
    <property type="entry name" value="GHMP_kinases_C"/>
    <property type="match status" value="1"/>
</dbReference>
<dbReference type="Gene3D" id="3.30.70.890">
    <property type="entry name" value="GHMP kinase, C-terminal domain"/>
    <property type="match status" value="1"/>
</dbReference>
<dbReference type="GO" id="GO:0005524">
    <property type="term" value="F:ATP binding"/>
    <property type="evidence" value="ECO:0007669"/>
    <property type="project" value="UniProtKB-KW"/>
</dbReference>
<proteinExistence type="predicted"/>
<evidence type="ECO:0000313" key="10">
    <source>
        <dbReference type="EMBL" id="SUI48598.1"/>
    </source>
</evidence>
<evidence type="ECO:0000256" key="7">
    <source>
        <dbReference type="ARBA" id="ARBA00023144"/>
    </source>
</evidence>
<keyword evidence="7" id="KW-0299">Galactose metabolism</keyword>
<feature type="domain" description="GHMP kinase C-terminal" evidence="9">
    <location>
        <begin position="12"/>
        <end position="94"/>
    </location>
</feature>
<dbReference type="PANTHER" id="PTHR10457">
    <property type="entry name" value="MEVALONATE KINASE/GALACTOKINASE"/>
    <property type="match status" value="1"/>
</dbReference>
<evidence type="ECO:0000259" key="9">
    <source>
        <dbReference type="Pfam" id="PF08544"/>
    </source>
</evidence>
<dbReference type="EC" id="2.7.1.6" evidence="10"/>
<evidence type="ECO:0000256" key="1">
    <source>
        <dbReference type="ARBA" id="ARBA00022679"/>
    </source>
</evidence>
<evidence type="ECO:0000256" key="8">
    <source>
        <dbReference type="ARBA" id="ARBA00023277"/>
    </source>
</evidence>
<dbReference type="GO" id="GO:0004335">
    <property type="term" value="F:galactokinase activity"/>
    <property type="evidence" value="ECO:0007669"/>
    <property type="project" value="UniProtKB-EC"/>
</dbReference>
<keyword evidence="2" id="KW-0479">Metal-binding</keyword>
<evidence type="ECO:0000313" key="11">
    <source>
        <dbReference type="Proteomes" id="UP000255529"/>
    </source>
</evidence>
<evidence type="ECO:0000256" key="4">
    <source>
        <dbReference type="ARBA" id="ARBA00022777"/>
    </source>
</evidence>
<keyword evidence="1 10" id="KW-0808">Transferase</keyword>
<accession>A0A379YQ78</accession>
<dbReference type="InterPro" id="IPR036554">
    <property type="entry name" value="GHMP_kinase_C_sf"/>
</dbReference>
<protein>
    <submittedName>
        <fullName evidence="10">Galactokinase</fullName>
        <ecNumber evidence="10">2.7.1.6</ecNumber>
    </submittedName>
</protein>
<dbReference type="Proteomes" id="UP000255529">
    <property type="component" value="Unassembled WGS sequence"/>
</dbReference>
<dbReference type="AlphaFoldDB" id="A0A379YQ78"/>
<evidence type="ECO:0000256" key="2">
    <source>
        <dbReference type="ARBA" id="ARBA00022723"/>
    </source>
</evidence>
<dbReference type="InterPro" id="IPR013750">
    <property type="entry name" value="GHMP_kinase_C_dom"/>
</dbReference>
<evidence type="ECO:0000256" key="6">
    <source>
        <dbReference type="ARBA" id="ARBA00022842"/>
    </source>
</evidence>